<proteinExistence type="predicted"/>
<organism evidence="2 3">
    <name type="scientific">Actinocorallia libanotica</name>
    <dbReference type="NCBI Taxonomy" id="46162"/>
    <lineage>
        <taxon>Bacteria</taxon>
        <taxon>Bacillati</taxon>
        <taxon>Actinomycetota</taxon>
        <taxon>Actinomycetes</taxon>
        <taxon>Streptosporangiales</taxon>
        <taxon>Thermomonosporaceae</taxon>
        <taxon>Actinocorallia</taxon>
    </lineage>
</organism>
<evidence type="ECO:0000313" key="3">
    <source>
        <dbReference type="Proteomes" id="UP001500665"/>
    </source>
</evidence>
<sequence length="597" mass="62961">MDAEGGAAVAAEVLADPWAGGRALWRVEAVAALLASEGRWTPVAPLDSLVGDPGALDVVVAALARRDAWGVACELVEAALLRACSGDGRGLYEAFWAAERLCGEFRAAPGRLLPALSAVLAWRGEGPHVPPWTASLPGDAAELIGSLGTDAAPARDALVVLAGDASSPANADRALAALIRLGDDRGTSLLAADLPCRPLALRSAVEHGLPFSSVLLPAVRERLRVASEPSADGSERPAPTGPEREAERFLLALLRSWGPEAHEAVPELCGLLERKALPDAAARTEQRQTPVAGGASAPEKKRVRADTDDVTKRPAAISVSDGGALEQVCATLAAIGDSSDGREQVKAVLRRVVAGGEARARLAASRALWRLTGDALPVLAEAAVLLSEKGARADKALRPDAAEACRELGEEARPLLPVLLRLLARPKPRRLPWLVDVAVAVWRLTGETEHVRPVLDAALAAPDSGPKAVRAVRELGPAAASLAEHVAHRLYDLYELPETVRALIRVCSDAWQLPEGCSPIRLIDLLLTNAGEARDPLPAFEVITEVGVAHLTEVHRRLLHRYATQDQRVPRKHSSPDIAADTALRAASQALLNLTAR</sequence>
<feature type="region of interest" description="Disordered" evidence="1">
    <location>
        <begin position="280"/>
        <end position="309"/>
    </location>
</feature>
<dbReference type="RefSeq" id="WP_344238823.1">
    <property type="nucleotide sequence ID" value="NZ_BAAAHH010000005.1"/>
</dbReference>
<accession>A0ABN1QNR8</accession>
<feature type="compositionally biased region" description="Basic and acidic residues" evidence="1">
    <location>
        <begin position="298"/>
        <end position="309"/>
    </location>
</feature>
<evidence type="ECO:0008006" key="4">
    <source>
        <dbReference type="Google" id="ProtNLM"/>
    </source>
</evidence>
<evidence type="ECO:0000256" key="1">
    <source>
        <dbReference type="SAM" id="MobiDB-lite"/>
    </source>
</evidence>
<dbReference type="EMBL" id="BAAAHH010000005">
    <property type="protein sequence ID" value="GAA0945038.1"/>
    <property type="molecule type" value="Genomic_DNA"/>
</dbReference>
<gene>
    <name evidence="2" type="ORF">GCM10009550_18410</name>
</gene>
<evidence type="ECO:0000313" key="2">
    <source>
        <dbReference type="EMBL" id="GAA0945038.1"/>
    </source>
</evidence>
<protein>
    <recommendedName>
        <fullName evidence="4">HEAT repeat protein</fullName>
    </recommendedName>
</protein>
<dbReference type="Proteomes" id="UP001500665">
    <property type="component" value="Unassembled WGS sequence"/>
</dbReference>
<comment type="caution">
    <text evidence="2">The sequence shown here is derived from an EMBL/GenBank/DDBJ whole genome shotgun (WGS) entry which is preliminary data.</text>
</comment>
<keyword evidence="3" id="KW-1185">Reference proteome</keyword>
<reference evidence="2 3" key="1">
    <citation type="journal article" date="2019" name="Int. J. Syst. Evol. Microbiol.">
        <title>The Global Catalogue of Microorganisms (GCM) 10K type strain sequencing project: providing services to taxonomists for standard genome sequencing and annotation.</title>
        <authorList>
            <consortium name="The Broad Institute Genomics Platform"/>
            <consortium name="The Broad Institute Genome Sequencing Center for Infectious Disease"/>
            <person name="Wu L."/>
            <person name="Ma J."/>
        </authorList>
    </citation>
    <scope>NUCLEOTIDE SEQUENCE [LARGE SCALE GENOMIC DNA]</scope>
    <source>
        <strain evidence="2 3">JCM 10696</strain>
    </source>
</reference>
<name>A0ABN1QNR8_9ACTN</name>